<evidence type="ECO:0000256" key="1">
    <source>
        <dbReference type="SAM" id="Phobius"/>
    </source>
</evidence>
<evidence type="ECO:0000259" key="2">
    <source>
        <dbReference type="Pfam" id="PF05226"/>
    </source>
</evidence>
<accession>A0A5E6M6Z3</accession>
<dbReference type="AlphaFoldDB" id="A0A5E6M6Z3"/>
<comment type="caution">
    <text evidence="3">The sequence shown here is derived from an EMBL/GenBank/DDBJ whole genome shotgun (WGS) entry which is preliminary data.</text>
</comment>
<evidence type="ECO:0000313" key="4">
    <source>
        <dbReference type="Proteomes" id="UP000381693"/>
    </source>
</evidence>
<dbReference type="InterPro" id="IPR007890">
    <property type="entry name" value="CHASE2"/>
</dbReference>
<evidence type="ECO:0000313" key="3">
    <source>
        <dbReference type="EMBL" id="VVM05137.1"/>
    </source>
</evidence>
<organism evidence="3 4">
    <name type="scientific">Methylacidimicrobium cyclopophantes</name>
    <dbReference type="NCBI Taxonomy" id="1041766"/>
    <lineage>
        <taxon>Bacteria</taxon>
        <taxon>Pseudomonadati</taxon>
        <taxon>Verrucomicrobiota</taxon>
        <taxon>Methylacidimicrobium</taxon>
    </lineage>
</organism>
<dbReference type="Pfam" id="PF05226">
    <property type="entry name" value="CHASE2"/>
    <property type="match status" value="1"/>
</dbReference>
<dbReference type="OrthoDB" id="9789782at2"/>
<keyword evidence="4" id="KW-1185">Reference proteome</keyword>
<feature type="transmembrane region" description="Helical" evidence="1">
    <location>
        <begin position="32"/>
        <end position="52"/>
    </location>
</feature>
<reference evidence="3" key="1">
    <citation type="submission" date="2019-09" db="EMBL/GenBank/DDBJ databases">
        <authorList>
            <person name="Cremers G."/>
        </authorList>
    </citation>
    <scope>NUCLEOTIDE SEQUENCE [LARGE SCALE GENOMIC DNA]</scope>
    <source>
        <strain evidence="3">3B</strain>
    </source>
</reference>
<sequence length="330" mass="36586">MKETSSQTQTDDGVSTSAETAWRRTEKKRLQLAGLLALLWSVILAVFAYEGLFSEWEEMITRWEDLPPSDSKSRHFALIAIEHIPADRPWPWPRLEYALCLRGLVAQLPQSVVFEVLLSEKGAKMSSFDQTFASLVHRVDHVCFAGDALLEEKQGEPLPAGAVRLSGSPRLGTLTEYRSVIWPGGPFASEGSVGLANLDVGSGEVRSLPLVFRVKDALVPSLSLQAAAVYLGADLAKTSVRLGHAIVLRDRQGKRIRTIPVDAQGRITLRYRRSPETIPRVDFDSYLVYADQAIRGQLSDDELPPLPADRCGSGLRTVPSSRNWLRRWGK</sequence>
<keyword evidence="1" id="KW-0812">Transmembrane</keyword>
<keyword evidence="1" id="KW-1133">Transmembrane helix</keyword>
<dbReference type="RefSeq" id="WP_142524528.1">
    <property type="nucleotide sequence ID" value="NZ_CABFUZ020000081.1"/>
</dbReference>
<dbReference type="Proteomes" id="UP000381693">
    <property type="component" value="Unassembled WGS sequence"/>
</dbReference>
<proteinExistence type="predicted"/>
<name>A0A5E6M6Z3_9BACT</name>
<gene>
    <name evidence="3" type="ORF">MAMC_00421</name>
</gene>
<keyword evidence="1" id="KW-0472">Membrane</keyword>
<protein>
    <recommendedName>
        <fullName evidence="2">CHASE2 domain-containing protein</fullName>
    </recommendedName>
</protein>
<dbReference type="EMBL" id="CABFUZ020000081">
    <property type="protein sequence ID" value="VVM05137.1"/>
    <property type="molecule type" value="Genomic_DNA"/>
</dbReference>
<feature type="domain" description="CHASE2" evidence="2">
    <location>
        <begin position="69"/>
        <end position="287"/>
    </location>
</feature>